<name>A0A9W6D0Z6_9BACT</name>
<protein>
    <submittedName>
        <fullName evidence="1">Uncharacterized protein</fullName>
    </submittedName>
</protein>
<organism evidence="1 2">
    <name type="scientific">Desulforhabdus amnigena</name>
    <dbReference type="NCBI Taxonomy" id="40218"/>
    <lineage>
        <taxon>Bacteria</taxon>
        <taxon>Pseudomonadati</taxon>
        <taxon>Thermodesulfobacteriota</taxon>
        <taxon>Syntrophobacteria</taxon>
        <taxon>Syntrophobacterales</taxon>
        <taxon>Syntrophobacteraceae</taxon>
        <taxon>Desulforhabdus</taxon>
    </lineage>
</organism>
<comment type="caution">
    <text evidence="1">The sequence shown here is derived from an EMBL/GenBank/DDBJ whole genome shotgun (WGS) entry which is preliminary data.</text>
</comment>
<evidence type="ECO:0000313" key="1">
    <source>
        <dbReference type="EMBL" id="GLI32648.1"/>
    </source>
</evidence>
<dbReference type="EMBL" id="BSDR01000001">
    <property type="protein sequence ID" value="GLI32648.1"/>
    <property type="molecule type" value="Genomic_DNA"/>
</dbReference>
<accession>A0A9W6D0Z6</accession>
<keyword evidence="2" id="KW-1185">Reference proteome</keyword>
<dbReference type="AlphaFoldDB" id="A0A9W6D0Z6"/>
<dbReference type="RefSeq" id="WP_281791703.1">
    <property type="nucleotide sequence ID" value="NZ_BSDR01000001.1"/>
</dbReference>
<proteinExistence type="predicted"/>
<dbReference type="Proteomes" id="UP001144372">
    <property type="component" value="Unassembled WGS sequence"/>
</dbReference>
<reference evidence="1" key="1">
    <citation type="submission" date="2022-12" db="EMBL/GenBank/DDBJ databases">
        <title>Reference genome sequencing for broad-spectrum identification of bacterial and archaeal isolates by mass spectrometry.</title>
        <authorList>
            <person name="Sekiguchi Y."/>
            <person name="Tourlousse D.M."/>
        </authorList>
    </citation>
    <scope>NUCLEOTIDE SEQUENCE</scope>
    <source>
        <strain evidence="1">ASRB1</strain>
    </source>
</reference>
<evidence type="ECO:0000313" key="2">
    <source>
        <dbReference type="Proteomes" id="UP001144372"/>
    </source>
</evidence>
<sequence>MTFDEVKSAVMNLSLEDQKRFIMEVIPSIWPKACADDSCVAKVRGLVDETVVKRYREEHMGNI</sequence>
<gene>
    <name evidence="1" type="ORF">DAMNIGENAA_00810</name>
</gene>